<sequence length="24" mass="2684">MLFGWMGGVHVLFLAESNLCSCRL</sequence>
<protein>
    <submittedName>
        <fullName evidence="1">Podospora anserina S mat+ genomic DNA chromosome 3, supercontig 1</fullName>
    </submittedName>
</protein>
<proteinExistence type="predicted"/>
<evidence type="ECO:0000313" key="3">
    <source>
        <dbReference type="Proteomes" id="UP000001197"/>
    </source>
</evidence>
<dbReference type="EMBL" id="CU633448">
    <property type="protein sequence ID" value="CAP61070.1"/>
    <property type="molecule type" value="Genomic_DNA"/>
</dbReference>
<dbReference type="AlphaFoldDB" id="B2ACA5"/>
<dbReference type="HOGENOM" id="CLU_3421395_0_0_1"/>
<reference evidence="1" key="2">
    <citation type="submission" date="2008-07" db="EMBL/GenBank/DDBJ databases">
        <authorList>
            <person name="Genoscope - CEA"/>
        </authorList>
    </citation>
    <scope>NUCLEOTIDE SEQUENCE</scope>
    <source>
        <strain evidence="1">S mat+</strain>
    </source>
</reference>
<name>B2ACA5_PODAN</name>
<reference evidence="2" key="4">
    <citation type="submission" date="2015-04" db="EMBL/GenBank/DDBJ databases">
        <title>Maintaining two mating types: Structure of the mating type locus and its role in heterokaryosis in Podospora anserina.</title>
        <authorList>
            <person name="Grognet P."/>
            <person name="Bidard F."/>
            <person name="Kuchly C."/>
            <person name="Chan Ho Tong L."/>
            <person name="Coppin E."/>
            <person name="Ait Benkhali J."/>
            <person name="Couloux A."/>
            <person name="Wincker P."/>
            <person name="Debuchy R."/>
            <person name="Silar P."/>
        </authorList>
    </citation>
    <scope>NUCLEOTIDE SEQUENCE</scope>
</reference>
<gene>
    <name evidence="1" type="ORF">PODANS_3_390</name>
</gene>
<keyword evidence="3" id="KW-1185">Reference proteome</keyword>
<reference evidence="1 3" key="1">
    <citation type="journal article" date="2008" name="Genome Biol.">
        <title>The genome sequence of the model ascomycete fungus Podospora anserina.</title>
        <authorList>
            <person name="Espagne E."/>
            <person name="Lespinet O."/>
            <person name="Malagnac F."/>
            <person name="Da Silva C."/>
            <person name="Jaillon O."/>
            <person name="Porcel B.M."/>
            <person name="Couloux A."/>
            <person name="Aury J.-M."/>
            <person name="Segurens B."/>
            <person name="Poulain J."/>
            <person name="Anthouard V."/>
            <person name="Grossetete S."/>
            <person name="Khalili H."/>
            <person name="Coppin E."/>
            <person name="Dequard-Chablat M."/>
            <person name="Picard M."/>
            <person name="Contamine V."/>
            <person name="Arnaise S."/>
            <person name="Bourdais A."/>
            <person name="Berteaux-Lecellier V."/>
            <person name="Gautheret D."/>
            <person name="de Vries R.P."/>
            <person name="Battaglia E."/>
            <person name="Coutinho P.M."/>
            <person name="Danchin E.G.J."/>
            <person name="Henrissat B."/>
            <person name="El Khoury R."/>
            <person name="Sainsard-Chanet A."/>
            <person name="Boivin A."/>
            <person name="Pinan-Lucarre B."/>
            <person name="Sellem C.H."/>
            <person name="Debuchy R."/>
            <person name="Wincker P."/>
            <person name="Weissenbach J."/>
            <person name="Silar P."/>
        </authorList>
    </citation>
    <scope>NUCLEOTIDE SEQUENCE [LARGE SCALE GENOMIC DNA]</scope>
    <source>
        <strain evidence="3">S / ATCC MYA-4624 / DSM 980 / FGSC 10383</strain>
        <strain evidence="1">S mat+</strain>
    </source>
</reference>
<dbReference type="EMBL" id="FO904938">
    <property type="protein sequence ID" value="CDP26522.1"/>
    <property type="molecule type" value="Genomic_DNA"/>
</dbReference>
<evidence type="ECO:0000313" key="1">
    <source>
        <dbReference type="EMBL" id="CAP61070.1"/>
    </source>
</evidence>
<evidence type="ECO:0000313" key="2">
    <source>
        <dbReference type="EMBL" id="CDP26522.1"/>
    </source>
</evidence>
<dbReference type="KEGG" id="pan:PODANSg310"/>
<organism evidence="1">
    <name type="scientific">Podospora anserina (strain S / ATCC MYA-4624 / DSM 980 / FGSC 10383)</name>
    <name type="common">Pleurage anserina</name>
    <dbReference type="NCBI Taxonomy" id="515849"/>
    <lineage>
        <taxon>Eukaryota</taxon>
        <taxon>Fungi</taxon>
        <taxon>Dikarya</taxon>
        <taxon>Ascomycota</taxon>
        <taxon>Pezizomycotina</taxon>
        <taxon>Sordariomycetes</taxon>
        <taxon>Sordariomycetidae</taxon>
        <taxon>Sordariales</taxon>
        <taxon>Podosporaceae</taxon>
        <taxon>Podospora</taxon>
        <taxon>Podospora anserina</taxon>
    </lineage>
</organism>
<accession>B2ACA5</accession>
<reference evidence="3" key="3">
    <citation type="journal article" date="2014" name="Genetics">
        <title>Maintaining two mating types: Structure of the mating type locus and its role in heterokaryosis in Podospora anserina.</title>
        <authorList>
            <person name="Grognet P."/>
            <person name="Bidard F."/>
            <person name="Kuchly C."/>
            <person name="Tong L.C.H."/>
            <person name="Coppin E."/>
            <person name="Benkhali J.A."/>
            <person name="Couloux A."/>
            <person name="Wincker P."/>
            <person name="Debuchy R."/>
            <person name="Silar P."/>
        </authorList>
    </citation>
    <scope>GENOME REANNOTATION</scope>
    <source>
        <strain evidence="3">S / ATCC MYA-4624 / DSM 980 / FGSC 10383</strain>
    </source>
</reference>
<dbReference type="Proteomes" id="UP000001197">
    <property type="component" value="Chromosome 3"/>
</dbReference>